<comment type="subcellular location">
    <subcellularLocation>
        <location evidence="1">Cell membrane</location>
    </subcellularLocation>
</comment>
<keyword evidence="2" id="KW-1003">Cell membrane</keyword>
<evidence type="ECO:0000256" key="1">
    <source>
        <dbReference type="ARBA" id="ARBA00004236"/>
    </source>
</evidence>
<evidence type="ECO:0000256" key="3">
    <source>
        <dbReference type="ARBA" id="ARBA00022692"/>
    </source>
</evidence>
<evidence type="ECO:0000256" key="2">
    <source>
        <dbReference type="ARBA" id="ARBA00022475"/>
    </source>
</evidence>
<proteinExistence type="predicted"/>
<dbReference type="InterPro" id="IPR043760">
    <property type="entry name" value="PycTM_dom"/>
</dbReference>
<reference evidence="10 11" key="1">
    <citation type="submission" date="2016-07" db="EMBL/GenBank/DDBJ databases">
        <title>Bacillus oceanisediminis whole genome.</title>
        <authorList>
            <person name="Pal Y."/>
            <person name="Verma A."/>
            <person name="Mual P."/>
            <person name="Srinivasan K."/>
        </authorList>
    </citation>
    <scope>NUCLEOTIDE SEQUENCE [LARGE SCALE GENOMIC DNA]</scope>
    <source>
        <strain evidence="10 11">Bhandara28</strain>
    </source>
</reference>
<protein>
    <recommendedName>
        <fullName evidence="9">Pycsar effector protein domain-containing protein</fullName>
    </recommendedName>
</protein>
<feature type="transmembrane region" description="Helical" evidence="8">
    <location>
        <begin position="21"/>
        <end position="40"/>
    </location>
</feature>
<evidence type="ECO:0000256" key="5">
    <source>
        <dbReference type="ARBA" id="ARBA00022989"/>
    </source>
</evidence>
<keyword evidence="4" id="KW-0547">Nucleotide-binding</keyword>
<feature type="transmembrane region" description="Helical" evidence="8">
    <location>
        <begin position="154"/>
        <end position="174"/>
    </location>
</feature>
<name>A0ABX3CNS2_9BACI</name>
<organism evidence="10 11">
    <name type="scientific">Cytobacillus oceanisediminis</name>
    <dbReference type="NCBI Taxonomy" id="665099"/>
    <lineage>
        <taxon>Bacteria</taxon>
        <taxon>Bacillati</taxon>
        <taxon>Bacillota</taxon>
        <taxon>Bacilli</taxon>
        <taxon>Bacillales</taxon>
        <taxon>Bacillaceae</taxon>
        <taxon>Cytobacillus</taxon>
    </lineage>
</organism>
<keyword evidence="6" id="KW-0051">Antiviral defense</keyword>
<evidence type="ECO:0000313" key="10">
    <source>
        <dbReference type="EMBL" id="OHX44750.1"/>
    </source>
</evidence>
<accession>A0ABX3CNS2</accession>
<comment type="caution">
    <text evidence="10">The sequence shown here is derived from an EMBL/GenBank/DDBJ whole genome shotgun (WGS) entry which is preliminary data.</text>
</comment>
<evidence type="ECO:0000313" key="11">
    <source>
        <dbReference type="Proteomes" id="UP000180194"/>
    </source>
</evidence>
<evidence type="ECO:0000256" key="7">
    <source>
        <dbReference type="ARBA" id="ARBA00023136"/>
    </source>
</evidence>
<sequence length="175" mass="20353">MDKYQLAQYNHQNIQELIRFIDQKAGAILVIYGFIITAYIEFAKDLKFINPFELNGFKVFISLLTFLSSASLISLLIYQIYIILFEIIRAKKAENYTQEESSVLYFDHISKISKESFITLYKDLPINKSDEELLAQVYECSCIMSSKSEKLNSAIIYLFISILCLLFFIFLTTLL</sequence>
<dbReference type="Pfam" id="PF18967">
    <property type="entry name" value="PycTM"/>
    <property type="match status" value="1"/>
</dbReference>
<dbReference type="RefSeq" id="WP_035333191.1">
    <property type="nucleotide sequence ID" value="NZ_MBRJ01000040.1"/>
</dbReference>
<keyword evidence="3 8" id="KW-0812">Transmembrane</keyword>
<evidence type="ECO:0000256" key="8">
    <source>
        <dbReference type="SAM" id="Phobius"/>
    </source>
</evidence>
<keyword evidence="7 8" id="KW-0472">Membrane</keyword>
<feature type="transmembrane region" description="Helical" evidence="8">
    <location>
        <begin position="60"/>
        <end position="84"/>
    </location>
</feature>
<evidence type="ECO:0000259" key="9">
    <source>
        <dbReference type="Pfam" id="PF18967"/>
    </source>
</evidence>
<gene>
    <name evidence="10" type="ORF">BBV17_24925</name>
</gene>
<feature type="domain" description="Pycsar effector protein" evidence="9">
    <location>
        <begin position="7"/>
        <end position="172"/>
    </location>
</feature>
<evidence type="ECO:0000256" key="6">
    <source>
        <dbReference type="ARBA" id="ARBA00023118"/>
    </source>
</evidence>
<dbReference type="EMBL" id="MBRJ01000040">
    <property type="protein sequence ID" value="OHX44750.1"/>
    <property type="molecule type" value="Genomic_DNA"/>
</dbReference>
<evidence type="ECO:0000256" key="4">
    <source>
        <dbReference type="ARBA" id="ARBA00022741"/>
    </source>
</evidence>
<keyword evidence="11" id="KW-1185">Reference proteome</keyword>
<dbReference type="Proteomes" id="UP000180194">
    <property type="component" value="Unassembled WGS sequence"/>
</dbReference>
<keyword evidence="5 8" id="KW-1133">Transmembrane helix</keyword>